<dbReference type="Pfam" id="PF03133">
    <property type="entry name" value="TTL"/>
    <property type="match status" value="1"/>
</dbReference>
<keyword evidence="2" id="KW-0547">Nucleotide-binding</keyword>
<evidence type="ECO:0000256" key="2">
    <source>
        <dbReference type="ARBA" id="ARBA00022741"/>
    </source>
</evidence>
<dbReference type="GO" id="GO:0000226">
    <property type="term" value="P:microtubule cytoskeleton organization"/>
    <property type="evidence" value="ECO:0007669"/>
    <property type="project" value="TreeGrafter"/>
</dbReference>
<feature type="compositionally biased region" description="Low complexity" evidence="4">
    <location>
        <begin position="891"/>
        <end position="909"/>
    </location>
</feature>
<keyword evidence="3" id="KW-0067">ATP-binding</keyword>
<dbReference type="GO" id="GO:0036064">
    <property type="term" value="C:ciliary basal body"/>
    <property type="evidence" value="ECO:0007669"/>
    <property type="project" value="TreeGrafter"/>
</dbReference>
<keyword evidence="6" id="KW-1185">Reference proteome</keyword>
<feature type="compositionally biased region" description="Low complexity" evidence="4">
    <location>
        <begin position="801"/>
        <end position="824"/>
    </location>
</feature>
<dbReference type="InterPro" id="IPR004344">
    <property type="entry name" value="TTL/TTLL_fam"/>
</dbReference>
<feature type="compositionally biased region" description="Low complexity" evidence="4">
    <location>
        <begin position="951"/>
        <end position="965"/>
    </location>
</feature>
<comment type="caution">
    <text evidence="5">The sequence shown here is derived from an EMBL/GenBank/DDBJ whole genome shotgun (WGS) entry which is preliminary data.</text>
</comment>
<feature type="region of interest" description="Disordered" evidence="4">
    <location>
        <begin position="1041"/>
        <end position="1063"/>
    </location>
</feature>
<feature type="compositionally biased region" description="Low complexity" evidence="4">
    <location>
        <begin position="20"/>
        <end position="48"/>
    </location>
</feature>
<dbReference type="GO" id="GO:0015631">
    <property type="term" value="F:tubulin binding"/>
    <property type="evidence" value="ECO:0007669"/>
    <property type="project" value="TreeGrafter"/>
</dbReference>
<organism evidence="5 6">
    <name type="scientific">Trypanosoma theileri</name>
    <dbReference type="NCBI Taxonomy" id="67003"/>
    <lineage>
        <taxon>Eukaryota</taxon>
        <taxon>Discoba</taxon>
        <taxon>Euglenozoa</taxon>
        <taxon>Kinetoplastea</taxon>
        <taxon>Metakinetoplastina</taxon>
        <taxon>Trypanosomatida</taxon>
        <taxon>Trypanosomatidae</taxon>
        <taxon>Trypanosoma</taxon>
    </lineage>
</organism>
<feature type="region of interest" description="Disordered" evidence="4">
    <location>
        <begin position="192"/>
        <end position="259"/>
    </location>
</feature>
<evidence type="ECO:0000256" key="3">
    <source>
        <dbReference type="ARBA" id="ARBA00022840"/>
    </source>
</evidence>
<dbReference type="STRING" id="67003.A0A1X0NV49"/>
<evidence type="ECO:0000313" key="6">
    <source>
        <dbReference type="Proteomes" id="UP000192257"/>
    </source>
</evidence>
<feature type="region of interest" description="Disordered" evidence="4">
    <location>
        <begin position="16"/>
        <end position="48"/>
    </location>
</feature>
<dbReference type="Gene3D" id="3.30.470.20">
    <property type="entry name" value="ATP-grasp fold, B domain"/>
    <property type="match status" value="1"/>
</dbReference>
<feature type="compositionally biased region" description="Low complexity" evidence="4">
    <location>
        <begin position="695"/>
        <end position="719"/>
    </location>
</feature>
<feature type="compositionally biased region" description="Polar residues" evidence="4">
    <location>
        <begin position="201"/>
        <end position="213"/>
    </location>
</feature>
<dbReference type="Proteomes" id="UP000192257">
    <property type="component" value="Unassembled WGS sequence"/>
</dbReference>
<evidence type="ECO:0000256" key="4">
    <source>
        <dbReference type="SAM" id="MobiDB-lite"/>
    </source>
</evidence>
<feature type="compositionally biased region" description="Low complexity" evidence="4">
    <location>
        <begin position="231"/>
        <end position="259"/>
    </location>
</feature>
<feature type="region of interest" description="Disordered" evidence="4">
    <location>
        <begin position="883"/>
        <end position="965"/>
    </location>
</feature>
<accession>A0A1X0NV49</accession>
<dbReference type="RefSeq" id="XP_028882642.1">
    <property type="nucleotide sequence ID" value="XM_029026086.1"/>
</dbReference>
<feature type="region of interest" description="Disordered" evidence="4">
    <location>
        <begin position="125"/>
        <end position="175"/>
    </location>
</feature>
<sequence length="1063" mass="119141">MAEPVIAKPRIATVKPIPGNSVSNSPSVSRSENNTTTPTPLTTTTAVASGSASVSSVVQHIHRLEPPASVIPSRWRSGSGHTKERLRTTTATTEQQQQLNSDSGLRTDELNHEGRYRTTVMQHTSINKESSCTRSHDSYTSVHKPVIPHLSAAKSSGREASRSPGAPTLTGGISSASQRQWFTNFHRISHGSKELGGETLTDAQKSVRSTCRSSARRRNPSAKVDKIMEGNNNHSFSSTTPNNNSTNENSNNNITNTTSTATNITTRHSPVLSLRLTDLERPKNKGGYLSTRSKSTSAKRSRVQQKVVNLFLCKYSLLRTIAEEHGFKIQETEEDLEKNQFNLVWSDTVLPLTRLVRLANWQRTNHFPSMHLLCRKGHLGTTLGRMRKLLPTHYLFYPRTWSLRSERAQFMRFITALRAKKMSKFFIMKPNSGCQGRGIVVTRDPLNAVDDLDNYIIQEYIRKPLLLEGRKFDLRVYVLLTSIRAPSIFLFNDGLVRLCAEIYEKPTDSNVRNACKHLTNYAVNKQSPEYVFNDDAENGGIGNKRNFKFFNEWLESSGQDPDEFWERVAHVICKTILVAQPQIANVYNSCFPRNNDGYNCFEILGFDILIDSKMKPWLMEVNHTPSLATDTPLDYNIKHALVTEVWNILDIKTTDRKRDEKKVRDEFVQRIMRHPASASIVPGGKTLNPNEMTMSSSSPSTSSLLQQQNQNLSQSQLNSSAVQEQAAEWNKFVEERRAREDSKLHNFRRIFPSTNAEHQLVYEAVLARARAQCASPRPSWVNSPAPLSPQATEERGRRMDNNNNNNNNNTNNNNNNSNNTNNNNIGHIPSQRVTGAPNTGTTTTASERSAQGTPVDTGVDPSPRNASGTLSRALQMQKICEDMKNGRRSTKPTPRVSPVVPSRSASAATSREKLSGGTLLNWNSAQTSSKPTTMSGEILTLTQKRQEEDQQQQQQQQEGNQEMEMGMEQQKYSVNNHLSVVVDTEEVPRKMHVIKATLMRSGPSKTTTDRSTVTTITTTTNNSTMDRLEAIRNLQQQLDLEAECEQSPSQDSREDESFALDEE</sequence>
<dbReference type="AlphaFoldDB" id="A0A1X0NV49"/>
<dbReference type="GeneID" id="39985866"/>
<feature type="compositionally biased region" description="Low complexity" evidence="4">
    <location>
        <begin position="834"/>
        <end position="845"/>
    </location>
</feature>
<dbReference type="OrthoDB" id="202825at2759"/>
<feature type="compositionally biased region" description="Low complexity" evidence="4">
    <location>
        <begin position="88"/>
        <end position="98"/>
    </location>
</feature>
<dbReference type="PANTHER" id="PTHR12241">
    <property type="entry name" value="TUBULIN POLYGLUTAMYLASE"/>
    <property type="match status" value="1"/>
</dbReference>
<dbReference type="VEuPathDB" id="TriTrypDB:TM35_000162140"/>
<evidence type="ECO:0000256" key="1">
    <source>
        <dbReference type="ARBA" id="ARBA00022598"/>
    </source>
</evidence>
<dbReference type="SUPFAM" id="SSF56059">
    <property type="entry name" value="Glutathione synthetase ATP-binding domain-like"/>
    <property type="match status" value="1"/>
</dbReference>
<feature type="region of interest" description="Disordered" evidence="4">
    <location>
        <begin position="70"/>
        <end position="109"/>
    </location>
</feature>
<feature type="region of interest" description="Disordered" evidence="4">
    <location>
        <begin position="678"/>
        <end position="719"/>
    </location>
</feature>
<evidence type="ECO:0000313" key="5">
    <source>
        <dbReference type="EMBL" id="ORC88576.1"/>
    </source>
</evidence>
<keyword evidence="1 5" id="KW-0436">Ligase</keyword>
<dbReference type="GO" id="GO:0005524">
    <property type="term" value="F:ATP binding"/>
    <property type="evidence" value="ECO:0007669"/>
    <property type="project" value="UniProtKB-KW"/>
</dbReference>
<dbReference type="GO" id="GO:0070740">
    <property type="term" value="F:tubulin-glutamic acid ligase activity"/>
    <property type="evidence" value="ECO:0007669"/>
    <property type="project" value="TreeGrafter"/>
</dbReference>
<feature type="region of interest" description="Disordered" evidence="4">
    <location>
        <begin position="774"/>
        <end position="871"/>
    </location>
</feature>
<gene>
    <name evidence="5" type="ORF">TM35_000162140</name>
</gene>
<feature type="compositionally biased region" description="Polar residues" evidence="4">
    <location>
        <begin position="125"/>
        <end position="141"/>
    </location>
</feature>
<dbReference type="PROSITE" id="PS51221">
    <property type="entry name" value="TTL"/>
    <property type="match status" value="1"/>
</dbReference>
<reference evidence="5 6" key="1">
    <citation type="submission" date="2017-03" db="EMBL/GenBank/DDBJ databases">
        <title>An alternative strategy for trypanosome survival in the mammalian bloodstream revealed through genome and transcriptome analysis of the ubiquitous bovine parasite Trypanosoma (Megatrypanum) theileri.</title>
        <authorList>
            <person name="Kelly S."/>
            <person name="Ivens A."/>
            <person name="Mott A."/>
            <person name="O'Neill E."/>
            <person name="Emms D."/>
            <person name="Macleod O."/>
            <person name="Voorheis P."/>
            <person name="Matthews J."/>
            <person name="Matthews K."/>
            <person name="Carrington M."/>
        </authorList>
    </citation>
    <scope>NUCLEOTIDE SEQUENCE [LARGE SCALE GENOMIC DNA]</scope>
    <source>
        <strain evidence="5">Edinburgh</strain>
    </source>
</reference>
<protein>
    <submittedName>
        <fullName evidence="5">Putative tubulin-tyrsoine ligase-like protein</fullName>
    </submittedName>
</protein>
<dbReference type="PANTHER" id="PTHR12241:SF157">
    <property type="entry name" value="LIGASE-LIKE PROTEIN, PUTATIVE-RELATED"/>
    <property type="match status" value="1"/>
</dbReference>
<dbReference type="EMBL" id="NBCO01000016">
    <property type="protein sequence ID" value="ORC88576.1"/>
    <property type="molecule type" value="Genomic_DNA"/>
</dbReference>
<proteinExistence type="predicted"/>
<name>A0A1X0NV49_9TRYP</name>
<feature type="compositionally biased region" description="Polar residues" evidence="4">
    <location>
        <begin position="918"/>
        <end position="943"/>
    </location>
</feature>